<feature type="compositionally biased region" description="Low complexity" evidence="1">
    <location>
        <begin position="31"/>
        <end position="43"/>
    </location>
</feature>
<proteinExistence type="predicted"/>
<dbReference type="AlphaFoldDB" id="A0A2T2NYX8"/>
<dbReference type="EMBL" id="KZ678131">
    <property type="protein sequence ID" value="PSN70622.1"/>
    <property type="molecule type" value="Genomic_DNA"/>
</dbReference>
<organism evidence="2 3">
    <name type="scientific">Corynespora cassiicola Philippines</name>
    <dbReference type="NCBI Taxonomy" id="1448308"/>
    <lineage>
        <taxon>Eukaryota</taxon>
        <taxon>Fungi</taxon>
        <taxon>Dikarya</taxon>
        <taxon>Ascomycota</taxon>
        <taxon>Pezizomycotina</taxon>
        <taxon>Dothideomycetes</taxon>
        <taxon>Pleosporomycetidae</taxon>
        <taxon>Pleosporales</taxon>
        <taxon>Corynesporascaceae</taxon>
        <taxon>Corynespora</taxon>
    </lineage>
</organism>
<feature type="compositionally biased region" description="Low complexity" evidence="1">
    <location>
        <begin position="98"/>
        <end position="108"/>
    </location>
</feature>
<feature type="region of interest" description="Disordered" evidence="1">
    <location>
        <begin position="24"/>
        <end position="123"/>
    </location>
</feature>
<dbReference type="Proteomes" id="UP000240883">
    <property type="component" value="Unassembled WGS sequence"/>
</dbReference>
<gene>
    <name evidence="2" type="ORF">BS50DRAFT_265092</name>
</gene>
<evidence type="ECO:0000313" key="2">
    <source>
        <dbReference type="EMBL" id="PSN70622.1"/>
    </source>
</evidence>
<keyword evidence="3" id="KW-1185">Reference proteome</keyword>
<name>A0A2T2NYX8_CORCC</name>
<sequence length="123" mass="12820">MSSGPRYHIPFPTAFLSLNTREQKSVVNRDAAASSSPESELAPHGFLSNRPNALPRHSSISSVASDASTSSTPSSPATQATDAPVSATPVPAFLTLNSKPSAAPAPAKEMTPAEKHNFLSNKH</sequence>
<feature type="compositionally biased region" description="Low complexity" evidence="1">
    <location>
        <begin position="58"/>
        <end position="84"/>
    </location>
</feature>
<accession>A0A2T2NYX8</accession>
<dbReference type="OrthoDB" id="3797248at2759"/>
<evidence type="ECO:0000313" key="3">
    <source>
        <dbReference type="Proteomes" id="UP000240883"/>
    </source>
</evidence>
<evidence type="ECO:0000256" key="1">
    <source>
        <dbReference type="SAM" id="MobiDB-lite"/>
    </source>
</evidence>
<reference evidence="2 3" key="1">
    <citation type="journal article" date="2018" name="Front. Microbiol.">
        <title>Genome-Wide Analysis of Corynespora cassiicola Leaf Fall Disease Putative Effectors.</title>
        <authorList>
            <person name="Lopez D."/>
            <person name="Ribeiro S."/>
            <person name="Label P."/>
            <person name="Fumanal B."/>
            <person name="Venisse J.S."/>
            <person name="Kohler A."/>
            <person name="de Oliveira R.R."/>
            <person name="Labutti K."/>
            <person name="Lipzen A."/>
            <person name="Lail K."/>
            <person name="Bauer D."/>
            <person name="Ohm R.A."/>
            <person name="Barry K.W."/>
            <person name="Spatafora J."/>
            <person name="Grigoriev I.V."/>
            <person name="Martin F.M."/>
            <person name="Pujade-Renaud V."/>
        </authorList>
    </citation>
    <scope>NUCLEOTIDE SEQUENCE [LARGE SCALE GENOMIC DNA]</scope>
    <source>
        <strain evidence="2 3">Philippines</strain>
    </source>
</reference>
<protein>
    <submittedName>
        <fullName evidence="2">Uncharacterized protein</fullName>
    </submittedName>
</protein>